<dbReference type="PANTHER" id="PTHR39210:SF1">
    <property type="entry name" value="HEPARIN-SULFATE LYASE"/>
    <property type="match status" value="1"/>
</dbReference>
<keyword evidence="2" id="KW-0732">Signal</keyword>
<feature type="domain" description="Heparinase II/III-like C-terminal" evidence="6">
    <location>
        <begin position="377"/>
        <end position="545"/>
    </location>
</feature>
<dbReference type="RefSeq" id="WP_091522446.1">
    <property type="nucleotide sequence ID" value="NZ_LT629772.1"/>
</dbReference>
<dbReference type="Gene3D" id="2.70.98.70">
    <property type="match status" value="1"/>
</dbReference>
<evidence type="ECO:0000256" key="1">
    <source>
        <dbReference type="ARBA" id="ARBA00004418"/>
    </source>
</evidence>
<sequence length="758" mass="83463">MTATTAIEKPAHIDDRIRHLDTADLIVACGEPDGVSDLETLRRWVGGRMQRPAWPLPEWASAVRGTADADAIVASAAPLLGSIDVTGAAEGRSRRYGFHYLGWLRAGVSAWLLTADHRYLDGFDRHLVRWQAERDAVSGDWPGLDVIWYSLGTWARCHNLLPALEILTRSPVSDEAWQALFATLIGGARWAHDEHDSFRHGNWQLASAAELLHIGSVLPDLPEAAAWRERGRRRLAEHLILDVYPDGGHYERSPGYHTMCLDAVQTALMIDQRYGGGLLDDAEFKTRIRAMHDWLIDLADPTGWLPHLQDSGLVWAGRHLLRGGYLLDALDLVNHARGWMDPEQFATEAAQLPAHADADRGQRWQRAVGSPSTPPTRPSSRLLPESGYAIARTGGSTDDLQVVINVGPHIEHELESHSHQAVLDLVLSGWGRPLLWEAGGPPSYDVDDYRSWFQSGRGHNTVLVDDGECGTERDARCHRFTDTPPLPVGSDPTAGRVTVFTGSHRGNGLYQQRTILLIRDRPGYLIILDSAADDHDHRFELRLQALTGWQQIDGPPEAEMLLFEAVDDTGPGLHVAEVGDPGGSTIQQQTGTARRPLPVTRSSEYGPLHTLAVGRDNGSFRTVLWPLATSSSTRPVITTDGDSLIIRTADRVDRIGPSQWSRNDQSVWEAAGWDTDRLNDDAGPLIRTDGPAMLSAIVANGLLTLVIDCATRSRVRLRDSWRRVTLDDIVVPAASTADGTELTLPYAGRWTITGVRDV</sequence>
<dbReference type="STRING" id="630515.SAMN04489812_1543"/>
<keyword evidence="9" id="KW-1185">Reference proteome</keyword>
<evidence type="ECO:0000256" key="2">
    <source>
        <dbReference type="ARBA" id="ARBA00022729"/>
    </source>
</evidence>
<gene>
    <name evidence="8" type="ORF">SAMN04489812_1543</name>
</gene>
<dbReference type="PANTHER" id="PTHR39210">
    <property type="entry name" value="HEPARIN-SULFATE LYASE"/>
    <property type="match status" value="1"/>
</dbReference>
<dbReference type="SUPFAM" id="SSF48230">
    <property type="entry name" value="Chondroitin AC/alginate lyase"/>
    <property type="match status" value="1"/>
</dbReference>
<dbReference type="InterPro" id="IPR031680">
    <property type="entry name" value="Hepar_II_III_N"/>
</dbReference>
<dbReference type="Gene3D" id="1.50.10.100">
    <property type="entry name" value="Chondroitin AC/alginate lyase"/>
    <property type="match status" value="1"/>
</dbReference>
<feature type="domain" description="Heparin-sulfate lyase N-terminal" evidence="7">
    <location>
        <begin position="96"/>
        <end position="312"/>
    </location>
</feature>
<accession>A0A1H1R7K6</accession>
<proteinExistence type="predicted"/>
<dbReference type="InterPro" id="IPR012480">
    <property type="entry name" value="Hepar_II_III_C"/>
</dbReference>
<feature type="region of interest" description="Disordered" evidence="5">
    <location>
        <begin position="581"/>
        <end position="601"/>
    </location>
</feature>
<protein>
    <submittedName>
        <fullName evidence="8">Heparinase II/III-like protein</fullName>
    </submittedName>
</protein>
<dbReference type="InterPro" id="IPR008929">
    <property type="entry name" value="Chondroitin_lyas"/>
</dbReference>
<name>A0A1H1R7K6_9ACTN</name>
<dbReference type="OrthoDB" id="9787373at2"/>
<feature type="region of interest" description="Disordered" evidence="5">
    <location>
        <begin position="353"/>
        <end position="383"/>
    </location>
</feature>
<dbReference type="AlphaFoldDB" id="A0A1H1R7K6"/>
<dbReference type="EMBL" id="LT629772">
    <property type="protein sequence ID" value="SDS31757.1"/>
    <property type="molecule type" value="Genomic_DNA"/>
</dbReference>
<evidence type="ECO:0000313" key="9">
    <source>
        <dbReference type="Proteomes" id="UP000199103"/>
    </source>
</evidence>
<evidence type="ECO:0000256" key="5">
    <source>
        <dbReference type="SAM" id="MobiDB-lite"/>
    </source>
</evidence>
<evidence type="ECO:0000256" key="4">
    <source>
        <dbReference type="ARBA" id="ARBA00023239"/>
    </source>
</evidence>
<evidence type="ECO:0000259" key="7">
    <source>
        <dbReference type="Pfam" id="PF16889"/>
    </source>
</evidence>
<dbReference type="GO" id="GO:0042597">
    <property type="term" value="C:periplasmic space"/>
    <property type="evidence" value="ECO:0007669"/>
    <property type="project" value="UniProtKB-SubCell"/>
</dbReference>
<evidence type="ECO:0000256" key="3">
    <source>
        <dbReference type="ARBA" id="ARBA00022764"/>
    </source>
</evidence>
<evidence type="ECO:0000313" key="8">
    <source>
        <dbReference type="EMBL" id="SDS31757.1"/>
    </source>
</evidence>
<dbReference type="Pfam" id="PF16889">
    <property type="entry name" value="Hepar_II_III_N"/>
    <property type="match status" value="1"/>
</dbReference>
<dbReference type="GO" id="GO:0016829">
    <property type="term" value="F:lyase activity"/>
    <property type="evidence" value="ECO:0007669"/>
    <property type="project" value="UniProtKB-KW"/>
</dbReference>
<dbReference type="Proteomes" id="UP000199103">
    <property type="component" value="Chromosome I"/>
</dbReference>
<organism evidence="8 9">
    <name type="scientific">Microlunatus soli</name>
    <dbReference type="NCBI Taxonomy" id="630515"/>
    <lineage>
        <taxon>Bacteria</taxon>
        <taxon>Bacillati</taxon>
        <taxon>Actinomycetota</taxon>
        <taxon>Actinomycetes</taxon>
        <taxon>Propionibacteriales</taxon>
        <taxon>Propionibacteriaceae</taxon>
        <taxon>Microlunatus</taxon>
    </lineage>
</organism>
<keyword evidence="4" id="KW-0456">Lyase</keyword>
<keyword evidence="3" id="KW-0574">Periplasm</keyword>
<reference evidence="8 9" key="1">
    <citation type="submission" date="2016-10" db="EMBL/GenBank/DDBJ databases">
        <authorList>
            <person name="de Groot N.N."/>
        </authorList>
    </citation>
    <scope>NUCLEOTIDE SEQUENCE [LARGE SCALE GENOMIC DNA]</scope>
    <source>
        <strain evidence="8 9">DSM 21800</strain>
    </source>
</reference>
<comment type="subcellular location">
    <subcellularLocation>
        <location evidence="1">Periplasm</location>
    </subcellularLocation>
</comment>
<evidence type="ECO:0000259" key="6">
    <source>
        <dbReference type="Pfam" id="PF07940"/>
    </source>
</evidence>
<dbReference type="Pfam" id="PF07940">
    <property type="entry name" value="Hepar_II_III_C"/>
    <property type="match status" value="1"/>
</dbReference>